<keyword evidence="3" id="KW-1185">Reference proteome</keyword>
<accession>A0A1M6TJE4</accession>
<dbReference type="Pfam" id="PF14060">
    <property type="entry name" value="DUF4252"/>
    <property type="match status" value="1"/>
</dbReference>
<evidence type="ECO:0000256" key="1">
    <source>
        <dbReference type="SAM" id="SignalP"/>
    </source>
</evidence>
<dbReference type="RefSeq" id="WP_084548850.1">
    <property type="nucleotide sequence ID" value="NZ_FRAS01000004.1"/>
</dbReference>
<feature type="signal peptide" evidence="1">
    <location>
        <begin position="1"/>
        <end position="23"/>
    </location>
</feature>
<dbReference type="PROSITE" id="PS51257">
    <property type="entry name" value="PROKAR_LIPOPROTEIN"/>
    <property type="match status" value="1"/>
</dbReference>
<keyword evidence="1" id="KW-0732">Signal</keyword>
<feature type="chain" id="PRO_5009921122" description="DUF4252 domain-containing protein" evidence="1">
    <location>
        <begin position="24"/>
        <end position="182"/>
    </location>
</feature>
<sequence>MMRIRTFMWLPLVALLLLAGCRASGPGNPARTVAEFFNKYENRSGFKATDWSAGLTTRILLGRLGSLGGENDLTQALSSVRSFRVLTFAPTSGSAEKLVAEGLVSEVNGLLSNERYTPLTTGSGNVRYATRQQGDRVTEVVATSTVSGVPDSFMLMSIGGNFTQGQLAQLIKVLPNVADMTK</sequence>
<dbReference type="EMBL" id="FRAS01000004">
    <property type="protein sequence ID" value="SHK57050.1"/>
    <property type="molecule type" value="Genomic_DNA"/>
</dbReference>
<dbReference type="AlphaFoldDB" id="A0A1M6TJE4"/>
<name>A0A1M6TJE4_9BACT</name>
<organism evidence="2 3">
    <name type="scientific">Hymenobacter psychrotolerans DSM 18569</name>
    <dbReference type="NCBI Taxonomy" id="1121959"/>
    <lineage>
        <taxon>Bacteria</taxon>
        <taxon>Pseudomonadati</taxon>
        <taxon>Bacteroidota</taxon>
        <taxon>Cytophagia</taxon>
        <taxon>Cytophagales</taxon>
        <taxon>Hymenobacteraceae</taxon>
        <taxon>Hymenobacter</taxon>
    </lineage>
</organism>
<dbReference type="Proteomes" id="UP000183947">
    <property type="component" value="Unassembled WGS sequence"/>
</dbReference>
<dbReference type="InterPro" id="IPR025348">
    <property type="entry name" value="DUF4252"/>
</dbReference>
<evidence type="ECO:0000313" key="3">
    <source>
        <dbReference type="Proteomes" id="UP000183947"/>
    </source>
</evidence>
<evidence type="ECO:0008006" key="4">
    <source>
        <dbReference type="Google" id="ProtNLM"/>
    </source>
</evidence>
<protein>
    <recommendedName>
        <fullName evidence="4">DUF4252 domain-containing protein</fullName>
    </recommendedName>
</protein>
<evidence type="ECO:0000313" key="2">
    <source>
        <dbReference type="EMBL" id="SHK57050.1"/>
    </source>
</evidence>
<proteinExistence type="predicted"/>
<gene>
    <name evidence="2" type="ORF">SAMN02746009_01137</name>
</gene>
<reference evidence="3" key="1">
    <citation type="submission" date="2016-11" db="EMBL/GenBank/DDBJ databases">
        <authorList>
            <person name="Varghese N."/>
            <person name="Submissions S."/>
        </authorList>
    </citation>
    <scope>NUCLEOTIDE SEQUENCE [LARGE SCALE GENOMIC DNA]</scope>
    <source>
        <strain evidence="3">DSM 18569</strain>
    </source>
</reference>
<dbReference type="OrthoDB" id="878897at2"/>